<dbReference type="NCBIfam" id="TIGR02427">
    <property type="entry name" value="protocat_pcaD"/>
    <property type="match status" value="1"/>
</dbReference>
<evidence type="ECO:0000313" key="3">
    <source>
        <dbReference type="EMBL" id="PIL17224.1"/>
    </source>
</evidence>
<dbReference type="NCBIfam" id="TIGR02425">
    <property type="entry name" value="decarb_PcaC"/>
    <property type="match status" value="1"/>
</dbReference>
<dbReference type="InterPro" id="IPR026968">
    <property type="entry name" value="PcaD/CatD"/>
</dbReference>
<dbReference type="GO" id="GO:0042952">
    <property type="term" value="P:beta-ketoadipate pathway"/>
    <property type="evidence" value="ECO:0007669"/>
    <property type="project" value="InterPro"/>
</dbReference>
<accession>A0A2G8R6R3</accession>
<reference evidence="3 4" key="1">
    <citation type="submission" date="2013-09" db="EMBL/GenBank/DDBJ databases">
        <title>Genome sequencing of Phaeobacter antarcticus sp. nov. SM1211.</title>
        <authorList>
            <person name="Zhang X.-Y."/>
            <person name="Liu C."/>
            <person name="Chen X.-L."/>
            <person name="Xie B.-B."/>
            <person name="Qin Q.-L."/>
            <person name="Rong J.-C."/>
            <person name="Zhang Y.-Z."/>
        </authorList>
    </citation>
    <scope>NUCLEOTIDE SEQUENCE [LARGE SCALE GENOMIC DNA]</scope>
    <source>
        <strain evidence="3 4">SM1211</strain>
    </source>
</reference>
<evidence type="ECO:0008006" key="5">
    <source>
        <dbReference type="Google" id="ProtNLM"/>
    </source>
</evidence>
<gene>
    <name evidence="3" type="ORF">P775_24585</name>
</gene>
<evidence type="ECO:0000313" key="4">
    <source>
        <dbReference type="Proteomes" id="UP000231259"/>
    </source>
</evidence>
<dbReference type="InterPro" id="IPR029032">
    <property type="entry name" value="AhpD-like"/>
</dbReference>
<name>A0A2G8R6R3_9RHOB</name>
<protein>
    <recommendedName>
        <fullName evidence="5">3-oxoadipate enol-lactonase</fullName>
    </recommendedName>
</protein>
<dbReference type="GO" id="GO:0051920">
    <property type="term" value="F:peroxiredoxin activity"/>
    <property type="evidence" value="ECO:0007669"/>
    <property type="project" value="InterPro"/>
</dbReference>
<dbReference type="InterPro" id="IPR050228">
    <property type="entry name" value="Carboxylesterase_BioH"/>
</dbReference>
<dbReference type="Proteomes" id="UP000231259">
    <property type="component" value="Unassembled WGS sequence"/>
</dbReference>
<keyword evidence="4" id="KW-1185">Reference proteome</keyword>
<dbReference type="GO" id="GO:0047570">
    <property type="term" value="F:3-oxoadipate enol-lactonase activity"/>
    <property type="evidence" value="ECO:0007669"/>
    <property type="project" value="InterPro"/>
</dbReference>
<dbReference type="PANTHER" id="PTHR43194">
    <property type="entry name" value="HYDROLASE ALPHA/BETA FOLD FAMILY"/>
    <property type="match status" value="1"/>
</dbReference>
<dbReference type="Pfam" id="PF02627">
    <property type="entry name" value="CMD"/>
    <property type="match status" value="1"/>
</dbReference>
<comment type="caution">
    <text evidence="3">The sequence shown here is derived from an EMBL/GenBank/DDBJ whole genome shotgun (WGS) entry which is preliminary data.</text>
</comment>
<dbReference type="InterPro" id="IPR000073">
    <property type="entry name" value="AB_hydrolase_1"/>
</dbReference>
<proteinExistence type="predicted"/>
<feature type="domain" description="AB hydrolase-1" evidence="2">
    <location>
        <begin position="2"/>
        <end position="222"/>
    </location>
</feature>
<dbReference type="InterPro" id="IPR003779">
    <property type="entry name" value="CMD-like"/>
</dbReference>
<dbReference type="SUPFAM" id="SSF69118">
    <property type="entry name" value="AhpD-like"/>
    <property type="match status" value="1"/>
</dbReference>
<feature type="domain" description="Carboxymuconolactone decarboxylase-like" evidence="1">
    <location>
        <begin position="265"/>
        <end position="345"/>
    </location>
</feature>
<evidence type="ECO:0000259" key="2">
    <source>
        <dbReference type="Pfam" id="PF12697"/>
    </source>
</evidence>
<dbReference type="InterPro" id="IPR012788">
    <property type="entry name" value="Decarb_PcaC"/>
</dbReference>
<dbReference type="Gene3D" id="3.40.50.1820">
    <property type="entry name" value="alpha/beta hydrolase"/>
    <property type="match status" value="1"/>
</dbReference>
<sequence>MGSDQSLWDDVITHLGSGFDTLTYDLRGHGLSGVSQDYTVVDMADDLIELLDALGLRDVILCGVSVGGMVAQSVAARRRDLLRSVILSNTAARIGSDARWNDRIAAVRTGGIESVADAILETWFAPKYREAKTDLLALHRSMLCRTTAEGYVATCTAIRDTDLSAAAGNISTPVLCIAGAQDRSVTPDQVDTLAKAIPNARLEVLEGVGHMPALEAPREMAALIEEMAKTTADIFEQGMKTRRGILGDAHVDRAEAAKTDFDLPFQNLIIEGAWGSVWSDPAISRRERSMLTLALLAAMGNFEEIPMHVRATARTGASARDIQQAFQHVAIYCGVPKANHALKLAGTTLAEMTSDTHD</sequence>
<dbReference type="SUPFAM" id="SSF53474">
    <property type="entry name" value="alpha/beta-Hydrolases"/>
    <property type="match status" value="1"/>
</dbReference>
<dbReference type="EMBL" id="AWWI01000169">
    <property type="protein sequence ID" value="PIL17224.1"/>
    <property type="molecule type" value="Genomic_DNA"/>
</dbReference>
<dbReference type="PANTHER" id="PTHR43194:SF2">
    <property type="entry name" value="PEROXISOMAL MEMBRANE PROTEIN LPX1"/>
    <property type="match status" value="1"/>
</dbReference>
<organism evidence="3 4">
    <name type="scientific">Puniceibacterium antarcticum</name>
    <dbReference type="NCBI Taxonomy" id="1206336"/>
    <lineage>
        <taxon>Bacteria</taxon>
        <taxon>Pseudomonadati</taxon>
        <taxon>Pseudomonadota</taxon>
        <taxon>Alphaproteobacteria</taxon>
        <taxon>Rhodobacterales</taxon>
        <taxon>Paracoccaceae</taxon>
        <taxon>Puniceibacterium</taxon>
    </lineage>
</organism>
<dbReference type="Gene3D" id="1.20.1290.10">
    <property type="entry name" value="AhpD-like"/>
    <property type="match status" value="1"/>
</dbReference>
<dbReference type="InterPro" id="IPR029058">
    <property type="entry name" value="AB_hydrolase_fold"/>
</dbReference>
<evidence type="ECO:0000259" key="1">
    <source>
        <dbReference type="Pfam" id="PF02627"/>
    </source>
</evidence>
<dbReference type="AlphaFoldDB" id="A0A2G8R6R3"/>
<dbReference type="Pfam" id="PF12697">
    <property type="entry name" value="Abhydrolase_6"/>
    <property type="match status" value="1"/>
</dbReference>